<evidence type="ECO:0000256" key="1">
    <source>
        <dbReference type="SAM" id="Phobius"/>
    </source>
</evidence>
<dbReference type="EnsemblMetazoa" id="AFAF020616-RA">
    <property type="protein sequence ID" value="AFAF020616-PA"/>
    <property type="gene ID" value="AFAF020616"/>
</dbReference>
<keyword evidence="1" id="KW-1133">Transmembrane helix</keyword>
<feature type="transmembrane region" description="Helical" evidence="1">
    <location>
        <begin position="77"/>
        <end position="102"/>
    </location>
</feature>
<proteinExistence type="predicted"/>
<name>A0A182R0L2_9DIPT</name>
<dbReference type="Proteomes" id="UP000075886">
    <property type="component" value="Unassembled WGS sequence"/>
</dbReference>
<keyword evidence="1" id="KW-0472">Membrane</keyword>
<protein>
    <submittedName>
        <fullName evidence="2">Uncharacterized protein</fullName>
    </submittedName>
</protein>
<dbReference type="AlphaFoldDB" id="A0A182R0L2"/>
<accession>A0A182R0L2</accession>
<sequence>MHLRSSRQEFLRTVSAPSVLLEKAMILELMKPSTNRTLEIIEVLHESMELWANPRQYLFVAKFVYHGGTTFDSLSKLMMSLIAAKIVIVCVPIDLISPFVPAMERTANRSKR</sequence>
<evidence type="ECO:0000313" key="3">
    <source>
        <dbReference type="Proteomes" id="UP000075886"/>
    </source>
</evidence>
<keyword evidence="1" id="KW-0812">Transmembrane</keyword>
<evidence type="ECO:0000313" key="2">
    <source>
        <dbReference type="EnsemblMetazoa" id="AFAF020616-PA"/>
    </source>
</evidence>
<dbReference type="EMBL" id="AXCN02001993">
    <property type="status" value="NOT_ANNOTATED_CDS"/>
    <property type="molecule type" value="Genomic_DNA"/>
</dbReference>
<keyword evidence="3" id="KW-1185">Reference proteome</keyword>
<reference evidence="3" key="1">
    <citation type="submission" date="2014-01" db="EMBL/GenBank/DDBJ databases">
        <title>The Genome Sequence of Anopheles farauti FAR1 (V2).</title>
        <authorList>
            <consortium name="The Broad Institute Genomics Platform"/>
            <person name="Neafsey D.E."/>
            <person name="Besansky N."/>
            <person name="Howell P."/>
            <person name="Walton C."/>
            <person name="Young S.K."/>
            <person name="Zeng Q."/>
            <person name="Gargeya S."/>
            <person name="Fitzgerald M."/>
            <person name="Haas B."/>
            <person name="Abouelleil A."/>
            <person name="Allen A.W."/>
            <person name="Alvarado L."/>
            <person name="Arachchi H.M."/>
            <person name="Berlin A.M."/>
            <person name="Chapman S.B."/>
            <person name="Gainer-Dewar J."/>
            <person name="Goldberg J."/>
            <person name="Griggs A."/>
            <person name="Gujja S."/>
            <person name="Hansen M."/>
            <person name="Howarth C."/>
            <person name="Imamovic A."/>
            <person name="Ireland A."/>
            <person name="Larimer J."/>
            <person name="McCowan C."/>
            <person name="Murphy C."/>
            <person name="Pearson M."/>
            <person name="Poon T.W."/>
            <person name="Priest M."/>
            <person name="Roberts A."/>
            <person name="Saif S."/>
            <person name="Shea T."/>
            <person name="Sisk P."/>
            <person name="Sykes S."/>
            <person name="Wortman J."/>
            <person name="Nusbaum C."/>
            <person name="Birren B."/>
        </authorList>
    </citation>
    <scope>NUCLEOTIDE SEQUENCE [LARGE SCALE GENOMIC DNA]</scope>
    <source>
        <strain evidence="3">FAR1</strain>
    </source>
</reference>
<reference evidence="2" key="2">
    <citation type="submission" date="2020-05" db="UniProtKB">
        <authorList>
            <consortium name="EnsemblMetazoa"/>
        </authorList>
    </citation>
    <scope>IDENTIFICATION</scope>
    <source>
        <strain evidence="2">FAR1</strain>
    </source>
</reference>
<dbReference type="VEuPathDB" id="VectorBase:AFAF020616"/>
<organism evidence="2 3">
    <name type="scientific">Anopheles farauti</name>
    <dbReference type="NCBI Taxonomy" id="69004"/>
    <lineage>
        <taxon>Eukaryota</taxon>
        <taxon>Metazoa</taxon>
        <taxon>Ecdysozoa</taxon>
        <taxon>Arthropoda</taxon>
        <taxon>Hexapoda</taxon>
        <taxon>Insecta</taxon>
        <taxon>Pterygota</taxon>
        <taxon>Neoptera</taxon>
        <taxon>Endopterygota</taxon>
        <taxon>Diptera</taxon>
        <taxon>Nematocera</taxon>
        <taxon>Culicoidea</taxon>
        <taxon>Culicidae</taxon>
        <taxon>Anophelinae</taxon>
        <taxon>Anopheles</taxon>
    </lineage>
</organism>